<evidence type="ECO:0000256" key="1">
    <source>
        <dbReference type="ARBA" id="ARBA00024353"/>
    </source>
</evidence>
<comment type="similarity">
    <text evidence="1">Belongs to the zinc-associated anti-sigma factor (ZAS) superfamily. Anti-sigma-W factor family.</text>
</comment>
<gene>
    <name evidence="5" type="ORF">EAV92_05785</name>
</gene>
<dbReference type="AlphaFoldDB" id="A0A3G3JVB6"/>
<feature type="domain" description="Putative zinc-finger" evidence="4">
    <location>
        <begin position="6"/>
        <end position="35"/>
    </location>
</feature>
<dbReference type="InterPro" id="IPR041916">
    <property type="entry name" value="Anti_sigma_zinc_sf"/>
</dbReference>
<dbReference type="Proteomes" id="UP000269097">
    <property type="component" value="Chromosome"/>
</dbReference>
<evidence type="ECO:0000313" key="5">
    <source>
        <dbReference type="EMBL" id="AYQ72124.1"/>
    </source>
</evidence>
<evidence type="ECO:0000256" key="2">
    <source>
        <dbReference type="ARBA" id="ARBA00024438"/>
    </source>
</evidence>
<dbReference type="InterPro" id="IPR027383">
    <property type="entry name" value="Znf_put"/>
</dbReference>
<dbReference type="RefSeq" id="WP_123040184.1">
    <property type="nucleotide sequence ID" value="NZ_CP033433.1"/>
</dbReference>
<keyword evidence="3" id="KW-1133">Transmembrane helix</keyword>
<keyword evidence="3" id="KW-0812">Transmembrane</keyword>
<feature type="transmembrane region" description="Helical" evidence="3">
    <location>
        <begin position="132"/>
        <end position="151"/>
    </location>
</feature>
<proteinExistence type="inferred from homology"/>
<evidence type="ECO:0000256" key="3">
    <source>
        <dbReference type="SAM" id="Phobius"/>
    </source>
</evidence>
<keyword evidence="3" id="KW-0472">Membrane</keyword>
<dbReference type="EMBL" id="CP033433">
    <property type="protein sequence ID" value="AYQ72124.1"/>
    <property type="molecule type" value="Genomic_DNA"/>
</dbReference>
<evidence type="ECO:0000259" key="4">
    <source>
        <dbReference type="Pfam" id="PF13490"/>
    </source>
</evidence>
<protein>
    <recommendedName>
        <fullName evidence="2">Anti-sigma-W factor RsiW</fullName>
    </recommendedName>
</protein>
<name>A0A3G3JVB6_9BACL</name>
<sequence length="160" mass="17611">MVHPIDELSAYLDDELNTENRLLVERHLALCPSCASMLEELAETKTAMAGWSGAIELPPDLEINVLRAVERESGYRSWIGSWSFIAVAGILSMAAFWFFFGGIALKVFSVAYKMLAAFAYLFSNMVTVAPSVYGVVLTAILLLLAISAVSLRRMLRSSLQ</sequence>
<reference evidence="5 6" key="1">
    <citation type="submission" date="2018-10" db="EMBL/GenBank/DDBJ databases">
        <title>Genome Sequence of Cohnella sp.</title>
        <authorList>
            <person name="Srinivasan S."/>
            <person name="Kim M.K."/>
        </authorList>
    </citation>
    <scope>NUCLEOTIDE SEQUENCE [LARGE SCALE GENOMIC DNA]</scope>
    <source>
        <strain evidence="5 6">18JY8-7</strain>
    </source>
</reference>
<dbReference type="Pfam" id="PF13490">
    <property type="entry name" value="zf-HC2"/>
    <property type="match status" value="1"/>
</dbReference>
<feature type="transmembrane region" description="Helical" evidence="3">
    <location>
        <begin position="79"/>
        <end position="100"/>
    </location>
</feature>
<evidence type="ECO:0000313" key="6">
    <source>
        <dbReference type="Proteomes" id="UP000269097"/>
    </source>
</evidence>
<keyword evidence="6" id="KW-1185">Reference proteome</keyword>
<accession>A0A3G3JVB6</accession>
<dbReference type="Gene3D" id="1.10.10.1320">
    <property type="entry name" value="Anti-sigma factor, zinc-finger domain"/>
    <property type="match status" value="1"/>
</dbReference>
<dbReference type="KEGG" id="coh:EAV92_05785"/>
<organism evidence="5 6">
    <name type="scientific">Cohnella candidum</name>
    <dbReference type="NCBI Taxonomy" id="2674991"/>
    <lineage>
        <taxon>Bacteria</taxon>
        <taxon>Bacillati</taxon>
        <taxon>Bacillota</taxon>
        <taxon>Bacilli</taxon>
        <taxon>Bacillales</taxon>
        <taxon>Paenibacillaceae</taxon>
        <taxon>Cohnella</taxon>
    </lineage>
</organism>